<dbReference type="PANTHER" id="PTHR30411:SF9">
    <property type="entry name" value="MULTIFUNCTIONAL SER_THR-TRNA DEACYLASE PROXP-Y"/>
    <property type="match status" value="1"/>
</dbReference>
<dbReference type="Pfam" id="PF04073">
    <property type="entry name" value="tRNA_edit"/>
    <property type="match status" value="1"/>
</dbReference>
<protein>
    <recommendedName>
        <fullName evidence="1">YbaK/aminoacyl-tRNA synthetase-associated domain-containing protein</fullName>
    </recommendedName>
</protein>
<dbReference type="Gene3D" id="3.90.960.10">
    <property type="entry name" value="YbaK/aminoacyl-tRNA synthetase-associated domain"/>
    <property type="match status" value="1"/>
</dbReference>
<dbReference type="InterPro" id="IPR007214">
    <property type="entry name" value="YbaK/aa-tRNA-synth-assoc-dom"/>
</dbReference>
<sequence>MTYHPTVKQIISLLTEHECWFTTFEHEPTTTSEESANVRPEYTLHHGAKAMIVRVKISETNKKYVMLVFPGDHKFDRQKVQYFFEAKDVRLATPEEVGAQTGGIQIGGVPPFGQLFGMEVIVDPSLLENEQMIFNAGDRCFSIAMRTADYKNLVHPVIAKMI</sequence>
<dbReference type="InterPro" id="IPR036754">
    <property type="entry name" value="YbaK/aa-tRNA-synt-asso_dom_sf"/>
</dbReference>
<reference evidence="2 3" key="1">
    <citation type="journal article" date="2015" name="Nature">
        <title>rRNA introns, odd ribosomes, and small enigmatic genomes across a large radiation of phyla.</title>
        <authorList>
            <person name="Brown C.T."/>
            <person name="Hug L.A."/>
            <person name="Thomas B.C."/>
            <person name="Sharon I."/>
            <person name="Castelle C.J."/>
            <person name="Singh A."/>
            <person name="Wilkins M.J."/>
            <person name="Williams K.H."/>
            <person name="Banfield J.F."/>
        </authorList>
    </citation>
    <scope>NUCLEOTIDE SEQUENCE [LARGE SCALE GENOMIC DNA]</scope>
</reference>
<organism evidence="2 3">
    <name type="scientific">Candidatus Uhrbacteria bacterium GW2011_GWC2_41_11</name>
    <dbReference type="NCBI Taxonomy" id="1618985"/>
    <lineage>
        <taxon>Bacteria</taxon>
        <taxon>Candidatus Uhriibacteriota</taxon>
    </lineage>
</organism>
<dbReference type="SUPFAM" id="SSF55826">
    <property type="entry name" value="YbaK/ProRS associated domain"/>
    <property type="match status" value="1"/>
</dbReference>
<name>A0A0G0UG32_9BACT</name>
<accession>A0A0G0UG32</accession>
<comment type="caution">
    <text evidence="2">The sequence shown here is derived from an EMBL/GenBank/DDBJ whole genome shotgun (WGS) entry which is preliminary data.</text>
</comment>
<gene>
    <name evidence="2" type="ORF">UU35_C0001G0115</name>
</gene>
<proteinExistence type="predicted"/>
<evidence type="ECO:0000259" key="1">
    <source>
        <dbReference type="Pfam" id="PF04073"/>
    </source>
</evidence>
<dbReference type="Proteomes" id="UP000034616">
    <property type="component" value="Unassembled WGS sequence"/>
</dbReference>
<evidence type="ECO:0000313" key="2">
    <source>
        <dbReference type="EMBL" id="KKR87834.1"/>
    </source>
</evidence>
<dbReference type="GO" id="GO:0002161">
    <property type="term" value="F:aminoacyl-tRNA deacylase activity"/>
    <property type="evidence" value="ECO:0007669"/>
    <property type="project" value="InterPro"/>
</dbReference>
<dbReference type="PANTHER" id="PTHR30411">
    <property type="entry name" value="CYTOPLASMIC PROTEIN"/>
    <property type="match status" value="1"/>
</dbReference>
<dbReference type="AlphaFoldDB" id="A0A0G0UG32"/>
<dbReference type="EMBL" id="LCAH01000001">
    <property type="protein sequence ID" value="KKR87834.1"/>
    <property type="molecule type" value="Genomic_DNA"/>
</dbReference>
<evidence type="ECO:0000313" key="3">
    <source>
        <dbReference type="Proteomes" id="UP000034616"/>
    </source>
</evidence>
<feature type="domain" description="YbaK/aminoacyl-tRNA synthetase-associated" evidence="1">
    <location>
        <begin position="26"/>
        <end position="152"/>
    </location>
</feature>